<feature type="transmembrane region" description="Helical" evidence="1">
    <location>
        <begin position="21"/>
        <end position="45"/>
    </location>
</feature>
<dbReference type="EMBL" id="CP101989">
    <property type="protein sequence ID" value="UUI66352.1"/>
    <property type="molecule type" value="Genomic_DNA"/>
</dbReference>
<sequence length="145" mass="15027">MSTATARGTGSRVSPVDRLVVVLRVIAWVTVATGAVQVVAPAFVLERLGAFTDATTSQLFATVGMFMVVVGGLLATTLSRPRHDPDVVLWSAVQKAGAALAVGAGVARGVFDTPALGVAAFDLLTAALLVVHLRRLPRRRRPGAS</sequence>
<name>A0ABY5KB49_9CELL</name>
<organism evidence="2 3">
    <name type="scientific">Cellulomonas wangsupingiae</name>
    <dbReference type="NCBI Taxonomy" id="2968085"/>
    <lineage>
        <taxon>Bacteria</taxon>
        <taxon>Bacillati</taxon>
        <taxon>Actinomycetota</taxon>
        <taxon>Actinomycetes</taxon>
        <taxon>Micrococcales</taxon>
        <taxon>Cellulomonadaceae</taxon>
        <taxon>Cellulomonas</taxon>
    </lineage>
</organism>
<keyword evidence="1" id="KW-0812">Transmembrane</keyword>
<feature type="transmembrane region" description="Helical" evidence="1">
    <location>
        <begin position="57"/>
        <end position="75"/>
    </location>
</feature>
<keyword evidence="1" id="KW-1133">Transmembrane helix</keyword>
<evidence type="ECO:0000313" key="3">
    <source>
        <dbReference type="Proteomes" id="UP001317322"/>
    </source>
</evidence>
<evidence type="ECO:0000256" key="1">
    <source>
        <dbReference type="SAM" id="Phobius"/>
    </source>
</evidence>
<feature type="transmembrane region" description="Helical" evidence="1">
    <location>
        <begin position="87"/>
        <end position="107"/>
    </location>
</feature>
<protein>
    <submittedName>
        <fullName evidence="2">Uncharacterized protein</fullName>
    </submittedName>
</protein>
<evidence type="ECO:0000313" key="2">
    <source>
        <dbReference type="EMBL" id="UUI66352.1"/>
    </source>
</evidence>
<dbReference type="Proteomes" id="UP001317322">
    <property type="component" value="Chromosome"/>
</dbReference>
<keyword evidence="3" id="KW-1185">Reference proteome</keyword>
<accession>A0ABY5KB49</accession>
<dbReference type="RefSeq" id="WP_227564473.1">
    <property type="nucleotide sequence ID" value="NZ_CP101989.1"/>
</dbReference>
<reference evidence="2 3" key="1">
    <citation type="submission" date="2022-07" db="EMBL/GenBank/DDBJ databases">
        <title>Novel species in genus cellulomonas.</title>
        <authorList>
            <person name="Ye L."/>
        </authorList>
    </citation>
    <scope>NUCLEOTIDE SEQUENCE [LARGE SCALE GENOMIC DNA]</scope>
    <source>
        <strain evidence="3">zg-Y908</strain>
    </source>
</reference>
<keyword evidence="1" id="KW-0472">Membrane</keyword>
<gene>
    <name evidence="2" type="ORF">NP075_06455</name>
</gene>
<feature type="transmembrane region" description="Helical" evidence="1">
    <location>
        <begin position="113"/>
        <end position="131"/>
    </location>
</feature>
<proteinExistence type="predicted"/>